<feature type="transmembrane region" description="Helical" evidence="1">
    <location>
        <begin position="72"/>
        <end position="93"/>
    </location>
</feature>
<organism evidence="2 3">
    <name type="scientific">Roseovarius faecimaris</name>
    <dbReference type="NCBI Taxonomy" id="2494550"/>
    <lineage>
        <taxon>Bacteria</taxon>
        <taxon>Pseudomonadati</taxon>
        <taxon>Pseudomonadota</taxon>
        <taxon>Alphaproteobacteria</taxon>
        <taxon>Rhodobacterales</taxon>
        <taxon>Roseobacteraceae</taxon>
        <taxon>Roseovarius</taxon>
    </lineage>
</organism>
<keyword evidence="3" id="KW-1185">Reference proteome</keyword>
<dbReference type="AlphaFoldDB" id="A0A6I6IVX0"/>
<proteinExistence type="predicted"/>
<dbReference type="OrthoDB" id="7726121at2"/>
<reference evidence="3" key="1">
    <citation type="submission" date="2018-12" db="EMBL/GenBank/DDBJ databases">
        <title>Complete genome sequence of Roseovarius sp. MME-070.</title>
        <authorList>
            <person name="Nam Y.-D."/>
            <person name="Kang J."/>
            <person name="Chung W.-H."/>
            <person name="Park Y.S."/>
        </authorList>
    </citation>
    <scope>NUCLEOTIDE SEQUENCE [LARGE SCALE GENOMIC DNA]</scope>
    <source>
        <strain evidence="3">MME-070</strain>
    </source>
</reference>
<keyword evidence="1" id="KW-0812">Transmembrane</keyword>
<dbReference type="EMBL" id="CP034348">
    <property type="protein sequence ID" value="QGX99637.1"/>
    <property type="molecule type" value="Genomic_DNA"/>
</dbReference>
<name>A0A6I6IVX0_9RHOB</name>
<feature type="transmembrane region" description="Helical" evidence="1">
    <location>
        <begin position="6"/>
        <end position="28"/>
    </location>
</feature>
<evidence type="ECO:0000313" key="3">
    <source>
        <dbReference type="Proteomes" id="UP000428330"/>
    </source>
</evidence>
<dbReference type="RefSeq" id="WP_157708318.1">
    <property type="nucleotide sequence ID" value="NZ_CP034348.1"/>
</dbReference>
<dbReference type="Proteomes" id="UP000428330">
    <property type="component" value="Chromosome"/>
</dbReference>
<evidence type="ECO:0000256" key="1">
    <source>
        <dbReference type="SAM" id="Phobius"/>
    </source>
</evidence>
<protein>
    <submittedName>
        <fullName evidence="2">Uncharacterized protein</fullName>
    </submittedName>
</protein>
<keyword evidence="1" id="KW-1133">Transmembrane helix</keyword>
<keyword evidence="1" id="KW-0472">Membrane</keyword>
<evidence type="ECO:0000313" key="2">
    <source>
        <dbReference type="EMBL" id="QGX99637.1"/>
    </source>
</evidence>
<accession>A0A6I6IVX0</accession>
<sequence length="94" mass="10601">MPNAALIHLIAMSLVFAFWAFLMFRMLWRLTRRSLDKQAKTGGGYFTWVGHSLRSFGEAATSAQDGPMRRQLLWVTLAMIALIALYPLTVGLAR</sequence>
<gene>
    <name evidence="2" type="ORF">EI983_15730</name>
</gene>
<dbReference type="KEGG" id="rom:EI983_15730"/>